<feature type="domain" description="Chromo" evidence="12">
    <location>
        <begin position="657"/>
        <end position="710"/>
    </location>
</feature>
<evidence type="ECO:0000313" key="15">
    <source>
        <dbReference type="Proteomes" id="UP000308199"/>
    </source>
</evidence>
<keyword evidence="7" id="KW-0695">RNA-directed DNA polymerase</keyword>
<keyword evidence="11" id="KW-0511">Multifunctional enzyme</keyword>
<keyword evidence="8" id="KW-0239">DNA-directed DNA polymerase</keyword>
<dbReference type="GO" id="GO:0003964">
    <property type="term" value="F:RNA-directed DNA polymerase activity"/>
    <property type="evidence" value="ECO:0007669"/>
    <property type="project" value="UniProtKB-KW"/>
</dbReference>
<evidence type="ECO:0000256" key="2">
    <source>
        <dbReference type="ARBA" id="ARBA00022723"/>
    </source>
</evidence>
<dbReference type="SMART" id="SM00298">
    <property type="entry name" value="CHROMO"/>
    <property type="match status" value="1"/>
</dbReference>
<keyword evidence="1" id="KW-0645">Protease</keyword>
<evidence type="ECO:0000256" key="4">
    <source>
        <dbReference type="ARBA" id="ARBA00022801"/>
    </source>
</evidence>
<keyword evidence="9" id="KW-0238">DNA-binding</keyword>
<dbReference type="InterPro" id="IPR016197">
    <property type="entry name" value="Chromo-like_dom_sf"/>
</dbReference>
<sequence length="710" mass="80735">MFMNDIFQIIITEEAILIYMDNILIFSDNLEDLHHKTNRVLNVLQDNNLFLKPEKCVFEVQEVKFLGMIIHPDNIHMDPVKLVGIQQWPEPHTVKQLCSFLGFCNFYHHFIPNYSNIAYPLNKLTCTNGPWKWNELHVNAFATLKDLFSSQLILLIPNKTKPFILETDASKVTSGAVLYQTNSNGDLQPCGFISEAFGPAQQRYKVYDRELLGIIYIPGADSLSQQSDYGTEPDEEQTLLPDTLFIGRIDVDLHNHIKDAQTTNQLANTILCAKTLNIPSPFKFSLDDWTIDSDLLLFCKHIYIPDNKDLKQQILHLFHDLPSFGHPSIFKTTSLIHQHYWWPGLTIFVKNFINGCTTCQQMKINTHPTTPPLTPIPADPSTLPFQSVSIDFITNLPLSNSFDSLMVIVDHDSSKGIVLCPCNKTIDALGTALLYHQNVYCHFGLPKCIKSKLSTTYHPQTDGQTEQANQEIEAYLHIYCGTAPNTWAESIPDLKFSHNLQTHSVTKTSPFNIILGYNPIPIPPAIEPTNLPSLSERLHLLSTIRKEALAAHDLAQLHMAHHTSHKFTPFKLGDKVWLEATHLHFPNQSHKLSPKQEGPFTIEQVLSPLNYCLKLLKAWQIHPVFHASLLTPFAETDSHGPSFTQPPPDLIDGHEEFEIKAIISHSGNGKRRKYLIKWKGYPSSANEWLKEIDFKNAPKILNNYKTLHFL</sequence>
<proteinExistence type="predicted"/>
<evidence type="ECO:0000256" key="3">
    <source>
        <dbReference type="ARBA" id="ARBA00022750"/>
    </source>
</evidence>
<evidence type="ECO:0000256" key="8">
    <source>
        <dbReference type="ARBA" id="ARBA00022932"/>
    </source>
</evidence>
<dbReference type="SUPFAM" id="SSF56672">
    <property type="entry name" value="DNA/RNA polymerases"/>
    <property type="match status" value="1"/>
</dbReference>
<evidence type="ECO:0000259" key="13">
    <source>
        <dbReference type="PROSITE" id="PS50878"/>
    </source>
</evidence>
<dbReference type="AlphaFoldDB" id="A0A4S4L0Z3"/>
<dbReference type="SUPFAM" id="SSF54160">
    <property type="entry name" value="Chromo domain-like"/>
    <property type="match status" value="1"/>
</dbReference>
<dbReference type="GO" id="GO:0003887">
    <property type="term" value="F:DNA-directed DNA polymerase activity"/>
    <property type="evidence" value="ECO:0007669"/>
    <property type="project" value="UniProtKB-KW"/>
</dbReference>
<evidence type="ECO:0000256" key="9">
    <source>
        <dbReference type="ARBA" id="ARBA00023125"/>
    </source>
</evidence>
<dbReference type="GO" id="GO:0046872">
    <property type="term" value="F:metal ion binding"/>
    <property type="evidence" value="ECO:0007669"/>
    <property type="project" value="UniProtKB-KW"/>
</dbReference>
<dbReference type="InterPro" id="IPR043502">
    <property type="entry name" value="DNA/RNA_pol_sf"/>
</dbReference>
<gene>
    <name evidence="14" type="ORF">EW145_g5164</name>
</gene>
<dbReference type="GO" id="GO:0003677">
    <property type="term" value="F:DNA binding"/>
    <property type="evidence" value="ECO:0007669"/>
    <property type="project" value="UniProtKB-KW"/>
</dbReference>
<accession>A0A4S4L0Z3</accession>
<evidence type="ECO:0000256" key="10">
    <source>
        <dbReference type="ARBA" id="ARBA00023172"/>
    </source>
</evidence>
<evidence type="ECO:0000313" key="14">
    <source>
        <dbReference type="EMBL" id="THH04932.1"/>
    </source>
</evidence>
<dbReference type="PANTHER" id="PTHR37984">
    <property type="entry name" value="PROTEIN CBG26694"/>
    <property type="match status" value="1"/>
</dbReference>
<keyword evidence="3" id="KW-0064">Aspartyl protease</keyword>
<evidence type="ECO:0000256" key="7">
    <source>
        <dbReference type="ARBA" id="ARBA00022918"/>
    </source>
</evidence>
<dbReference type="Pfam" id="PF24626">
    <property type="entry name" value="SH3_Tf2-1"/>
    <property type="match status" value="1"/>
</dbReference>
<evidence type="ECO:0000256" key="1">
    <source>
        <dbReference type="ARBA" id="ARBA00022670"/>
    </source>
</evidence>
<dbReference type="GO" id="GO:0004190">
    <property type="term" value="F:aspartic-type endopeptidase activity"/>
    <property type="evidence" value="ECO:0007669"/>
    <property type="project" value="UniProtKB-KW"/>
</dbReference>
<dbReference type="InterPro" id="IPR043128">
    <property type="entry name" value="Rev_trsase/Diguanyl_cyclase"/>
</dbReference>
<dbReference type="PANTHER" id="PTHR37984:SF5">
    <property type="entry name" value="PROTEIN NYNRIN-LIKE"/>
    <property type="match status" value="1"/>
</dbReference>
<name>A0A4S4L0Z3_9AGAM</name>
<dbReference type="Gene3D" id="3.30.70.270">
    <property type="match status" value="2"/>
</dbReference>
<evidence type="ECO:0000256" key="6">
    <source>
        <dbReference type="ARBA" id="ARBA00022908"/>
    </source>
</evidence>
<reference evidence="14 15" key="1">
    <citation type="submission" date="2019-02" db="EMBL/GenBank/DDBJ databases">
        <title>Genome sequencing of the rare red list fungi Phellinidium pouzarii.</title>
        <authorList>
            <person name="Buettner E."/>
            <person name="Kellner H."/>
        </authorList>
    </citation>
    <scope>NUCLEOTIDE SEQUENCE [LARGE SCALE GENOMIC DNA]</scope>
    <source>
        <strain evidence="14 15">DSM 108285</strain>
    </source>
</reference>
<dbReference type="InterPro" id="IPR000953">
    <property type="entry name" value="Chromo/chromo_shadow_dom"/>
</dbReference>
<keyword evidence="10" id="KW-0233">DNA recombination</keyword>
<dbReference type="InterPro" id="IPR023780">
    <property type="entry name" value="Chromo_domain"/>
</dbReference>
<dbReference type="GO" id="GO:0006338">
    <property type="term" value="P:chromatin remodeling"/>
    <property type="evidence" value="ECO:0007669"/>
    <property type="project" value="UniProtKB-ARBA"/>
</dbReference>
<keyword evidence="8" id="KW-0548">Nucleotidyltransferase</keyword>
<dbReference type="OrthoDB" id="2793524at2759"/>
<dbReference type="GO" id="GO:0015074">
    <property type="term" value="P:DNA integration"/>
    <property type="evidence" value="ECO:0007669"/>
    <property type="project" value="UniProtKB-KW"/>
</dbReference>
<dbReference type="Gene3D" id="1.10.340.70">
    <property type="match status" value="1"/>
</dbReference>
<keyword evidence="2" id="KW-0479">Metal-binding</keyword>
<keyword evidence="8" id="KW-0808">Transferase</keyword>
<dbReference type="InterPro" id="IPR050951">
    <property type="entry name" value="Retrovirus_Pol_polyprotein"/>
</dbReference>
<dbReference type="FunFam" id="3.30.70.270:FF:000020">
    <property type="entry name" value="Transposon Tf2-6 polyprotein-like Protein"/>
    <property type="match status" value="1"/>
</dbReference>
<dbReference type="PROSITE" id="PS50878">
    <property type="entry name" value="RT_POL"/>
    <property type="match status" value="1"/>
</dbReference>
<dbReference type="InterPro" id="IPR041577">
    <property type="entry name" value="RT_RNaseH_2"/>
</dbReference>
<dbReference type="Pfam" id="PF17921">
    <property type="entry name" value="Integrase_H2C2"/>
    <property type="match status" value="1"/>
</dbReference>
<evidence type="ECO:0008006" key="16">
    <source>
        <dbReference type="Google" id="ProtNLM"/>
    </source>
</evidence>
<dbReference type="Pfam" id="PF00385">
    <property type="entry name" value="Chromo"/>
    <property type="match status" value="1"/>
</dbReference>
<dbReference type="InterPro" id="IPR036397">
    <property type="entry name" value="RNaseH_sf"/>
</dbReference>
<protein>
    <recommendedName>
        <fullName evidence="16">Chromo domain-containing protein</fullName>
    </recommendedName>
</protein>
<evidence type="ECO:0000256" key="11">
    <source>
        <dbReference type="ARBA" id="ARBA00023268"/>
    </source>
</evidence>
<feature type="domain" description="Reverse transcriptase" evidence="13">
    <location>
        <begin position="1"/>
        <end position="70"/>
    </location>
</feature>
<evidence type="ECO:0000259" key="12">
    <source>
        <dbReference type="PROSITE" id="PS50013"/>
    </source>
</evidence>
<dbReference type="InterPro" id="IPR056924">
    <property type="entry name" value="SH3_Tf2-1"/>
</dbReference>
<keyword evidence="6" id="KW-0229">DNA integration</keyword>
<dbReference type="EMBL" id="SGPK01000300">
    <property type="protein sequence ID" value="THH04932.1"/>
    <property type="molecule type" value="Genomic_DNA"/>
</dbReference>
<dbReference type="Pfam" id="PF00078">
    <property type="entry name" value="RVT_1"/>
    <property type="match status" value="1"/>
</dbReference>
<keyword evidence="15" id="KW-1185">Reference proteome</keyword>
<dbReference type="GO" id="GO:0006310">
    <property type="term" value="P:DNA recombination"/>
    <property type="evidence" value="ECO:0007669"/>
    <property type="project" value="UniProtKB-KW"/>
</dbReference>
<dbReference type="InterPro" id="IPR041588">
    <property type="entry name" value="Integrase_H2C2"/>
</dbReference>
<keyword evidence="4" id="KW-0378">Hydrolase</keyword>
<evidence type="ECO:0000256" key="5">
    <source>
        <dbReference type="ARBA" id="ARBA00022842"/>
    </source>
</evidence>
<dbReference type="InterPro" id="IPR012337">
    <property type="entry name" value="RNaseH-like_sf"/>
</dbReference>
<dbReference type="InterPro" id="IPR000477">
    <property type="entry name" value="RT_dom"/>
</dbReference>
<dbReference type="Proteomes" id="UP000308199">
    <property type="component" value="Unassembled WGS sequence"/>
</dbReference>
<comment type="caution">
    <text evidence="14">The sequence shown here is derived from an EMBL/GenBank/DDBJ whole genome shotgun (WGS) entry which is preliminary data.</text>
</comment>
<dbReference type="GO" id="GO:0006508">
    <property type="term" value="P:proteolysis"/>
    <property type="evidence" value="ECO:0007669"/>
    <property type="project" value="UniProtKB-KW"/>
</dbReference>
<dbReference type="SUPFAM" id="SSF53098">
    <property type="entry name" value="Ribonuclease H-like"/>
    <property type="match status" value="1"/>
</dbReference>
<dbReference type="Gene3D" id="2.40.50.40">
    <property type="match status" value="1"/>
</dbReference>
<keyword evidence="5" id="KW-0460">Magnesium</keyword>
<dbReference type="PROSITE" id="PS50013">
    <property type="entry name" value="CHROMO_2"/>
    <property type="match status" value="1"/>
</dbReference>
<organism evidence="14 15">
    <name type="scientific">Phellinidium pouzarii</name>
    <dbReference type="NCBI Taxonomy" id="167371"/>
    <lineage>
        <taxon>Eukaryota</taxon>
        <taxon>Fungi</taxon>
        <taxon>Dikarya</taxon>
        <taxon>Basidiomycota</taxon>
        <taxon>Agaricomycotina</taxon>
        <taxon>Agaricomycetes</taxon>
        <taxon>Hymenochaetales</taxon>
        <taxon>Hymenochaetaceae</taxon>
        <taxon>Phellinidium</taxon>
    </lineage>
</organism>
<dbReference type="Gene3D" id="3.30.420.10">
    <property type="entry name" value="Ribonuclease H-like superfamily/Ribonuclease H"/>
    <property type="match status" value="2"/>
</dbReference>
<dbReference type="Pfam" id="PF17919">
    <property type="entry name" value="RT_RNaseH_2"/>
    <property type="match status" value="1"/>
</dbReference>